<keyword evidence="2" id="KW-0349">Heme</keyword>
<accession>A0A931LWI5</accession>
<dbReference type="InterPro" id="IPR036127">
    <property type="entry name" value="CcmE-like_sf"/>
</dbReference>
<dbReference type="InterPro" id="IPR004329">
    <property type="entry name" value="CcmE"/>
</dbReference>
<gene>
    <name evidence="6" type="ORF">HYR64_07670</name>
</gene>
<organism evidence="6 7">
    <name type="scientific">Fimbriimonas ginsengisoli</name>
    <dbReference type="NCBI Taxonomy" id="1005039"/>
    <lineage>
        <taxon>Bacteria</taxon>
        <taxon>Bacillati</taxon>
        <taxon>Armatimonadota</taxon>
        <taxon>Fimbriimonadia</taxon>
        <taxon>Fimbriimonadales</taxon>
        <taxon>Fimbriimonadaceae</taxon>
        <taxon>Fimbriimonas</taxon>
    </lineage>
</organism>
<evidence type="ECO:0000256" key="5">
    <source>
        <dbReference type="SAM" id="Phobius"/>
    </source>
</evidence>
<reference evidence="6" key="1">
    <citation type="submission" date="2020-07" db="EMBL/GenBank/DDBJ databases">
        <title>Huge and variable diversity of episymbiotic CPR bacteria and DPANN archaea in groundwater ecosystems.</title>
        <authorList>
            <person name="He C.Y."/>
            <person name="Keren R."/>
            <person name="Whittaker M."/>
            <person name="Farag I.F."/>
            <person name="Doudna J."/>
            <person name="Cate J.H.D."/>
            <person name="Banfield J.F."/>
        </authorList>
    </citation>
    <scope>NUCLEOTIDE SEQUENCE</scope>
    <source>
        <strain evidence="6">NC_groundwater_17_Pr7_B-0.1um_64_12</strain>
    </source>
</reference>
<evidence type="ECO:0000256" key="1">
    <source>
        <dbReference type="ARBA" id="ARBA00004370"/>
    </source>
</evidence>
<evidence type="ECO:0000313" key="7">
    <source>
        <dbReference type="Proteomes" id="UP000727962"/>
    </source>
</evidence>
<comment type="subcellular location">
    <subcellularLocation>
        <location evidence="1">Membrane</location>
    </subcellularLocation>
</comment>
<dbReference type="AlphaFoldDB" id="A0A931LWI5"/>
<dbReference type="SUPFAM" id="SSF82093">
    <property type="entry name" value="Heme chaperone CcmE"/>
    <property type="match status" value="1"/>
</dbReference>
<keyword evidence="4 5" id="KW-0472">Membrane</keyword>
<sequence length="134" mass="14358">MNSSNRRSGQLHVVTAIIVLAGLAAIIFAFVSNASPYGTFADARRSGGNSIHVAGELLKETLDIDARHGILRFAMKDEKGEQMTVEYTGAPPSSLSEATRVVAIGGVKNGVFHSDKLLLKCPSRYEAKAKTVKR</sequence>
<protein>
    <submittedName>
        <fullName evidence="6">Cytochrome c maturation protein CcmE</fullName>
    </submittedName>
</protein>
<dbReference type="GO" id="GO:0017003">
    <property type="term" value="P:protein-heme linkage"/>
    <property type="evidence" value="ECO:0007669"/>
    <property type="project" value="InterPro"/>
</dbReference>
<proteinExistence type="predicted"/>
<keyword evidence="5" id="KW-1133">Transmembrane helix</keyword>
<keyword evidence="5" id="KW-0812">Transmembrane</keyword>
<dbReference type="GO" id="GO:0017004">
    <property type="term" value="P:cytochrome complex assembly"/>
    <property type="evidence" value="ECO:0007669"/>
    <property type="project" value="UniProtKB-KW"/>
</dbReference>
<dbReference type="Proteomes" id="UP000727962">
    <property type="component" value="Unassembled WGS sequence"/>
</dbReference>
<feature type="transmembrane region" description="Helical" evidence="5">
    <location>
        <begin position="12"/>
        <end position="31"/>
    </location>
</feature>
<evidence type="ECO:0000256" key="3">
    <source>
        <dbReference type="ARBA" id="ARBA00022748"/>
    </source>
</evidence>
<comment type="caution">
    <text evidence="6">The sequence shown here is derived from an EMBL/GenBank/DDBJ whole genome shotgun (WGS) entry which is preliminary data.</text>
</comment>
<evidence type="ECO:0000313" key="6">
    <source>
        <dbReference type="EMBL" id="MBI1756967.1"/>
    </source>
</evidence>
<evidence type="ECO:0000256" key="4">
    <source>
        <dbReference type="ARBA" id="ARBA00023136"/>
    </source>
</evidence>
<dbReference type="GO" id="GO:0005886">
    <property type="term" value="C:plasma membrane"/>
    <property type="evidence" value="ECO:0007669"/>
    <property type="project" value="InterPro"/>
</dbReference>
<keyword evidence="3" id="KW-0201">Cytochrome c-type biogenesis</keyword>
<keyword evidence="2" id="KW-0408">Iron</keyword>
<dbReference type="EMBL" id="JACOSL010000046">
    <property type="protein sequence ID" value="MBI1756967.1"/>
    <property type="molecule type" value="Genomic_DNA"/>
</dbReference>
<dbReference type="Pfam" id="PF03100">
    <property type="entry name" value="CcmE"/>
    <property type="match status" value="1"/>
</dbReference>
<evidence type="ECO:0000256" key="2">
    <source>
        <dbReference type="ARBA" id="ARBA00022617"/>
    </source>
</evidence>
<dbReference type="Gene3D" id="2.40.50.140">
    <property type="entry name" value="Nucleic acid-binding proteins"/>
    <property type="match status" value="1"/>
</dbReference>
<dbReference type="InterPro" id="IPR012340">
    <property type="entry name" value="NA-bd_OB-fold"/>
</dbReference>
<keyword evidence="2" id="KW-0479">Metal-binding</keyword>
<name>A0A931LWI5_FIMGI</name>
<dbReference type="GO" id="GO:0020037">
    <property type="term" value="F:heme binding"/>
    <property type="evidence" value="ECO:0007669"/>
    <property type="project" value="InterPro"/>
</dbReference>